<proteinExistence type="predicted"/>
<organism evidence="1">
    <name type="scientific">Anopheles braziliensis</name>
    <dbReference type="NCBI Taxonomy" id="58242"/>
    <lineage>
        <taxon>Eukaryota</taxon>
        <taxon>Metazoa</taxon>
        <taxon>Ecdysozoa</taxon>
        <taxon>Arthropoda</taxon>
        <taxon>Hexapoda</taxon>
        <taxon>Insecta</taxon>
        <taxon>Pterygota</taxon>
        <taxon>Neoptera</taxon>
        <taxon>Endopterygota</taxon>
        <taxon>Diptera</taxon>
        <taxon>Nematocera</taxon>
        <taxon>Culicoidea</taxon>
        <taxon>Culicidae</taxon>
        <taxon>Anophelinae</taxon>
        <taxon>Anopheles</taxon>
    </lineage>
</organism>
<dbReference type="AlphaFoldDB" id="A0A2M3ZR91"/>
<dbReference type="EMBL" id="GGFM01010209">
    <property type="protein sequence ID" value="MBW30960.1"/>
    <property type="molecule type" value="Transcribed_RNA"/>
</dbReference>
<reference evidence="1" key="1">
    <citation type="submission" date="2018-01" db="EMBL/GenBank/DDBJ databases">
        <title>An insight into the sialome of Amazonian anophelines.</title>
        <authorList>
            <person name="Ribeiro J.M."/>
            <person name="Scarpassa V."/>
            <person name="Calvo E."/>
        </authorList>
    </citation>
    <scope>NUCLEOTIDE SEQUENCE</scope>
    <source>
        <tissue evidence="1">Salivary glands</tissue>
    </source>
</reference>
<evidence type="ECO:0000313" key="1">
    <source>
        <dbReference type="EMBL" id="MBW30960.1"/>
    </source>
</evidence>
<sequence length="82" mass="8444">MPLKSTPSVPALSFALSLKSSASGNGSPPVLLVLPVPSVVSSSPRYRYTGKPFMPSCSYISAIAPASSVLTMIAFELATAIE</sequence>
<name>A0A2M3ZR91_9DIPT</name>
<accession>A0A2M3ZR91</accession>
<protein>
    <submittedName>
        <fullName evidence="1">Putative secreted peptide</fullName>
    </submittedName>
</protein>